<keyword evidence="1" id="KW-0812">Transmembrane</keyword>
<accession>A0A7D5CGI2</accession>
<dbReference type="EMBL" id="MT520808">
    <property type="protein sequence ID" value="QKW93562.1"/>
    <property type="molecule type" value="Genomic_DNA"/>
</dbReference>
<proteinExistence type="predicted"/>
<keyword evidence="1" id="KW-1133">Transmembrane helix</keyword>
<name>A0A7D5CGI2_9BACT</name>
<dbReference type="AlphaFoldDB" id="A0A7D5CGI2"/>
<feature type="transmembrane region" description="Helical" evidence="1">
    <location>
        <begin position="12"/>
        <end position="39"/>
    </location>
</feature>
<organism evidence="2">
    <name type="scientific">Archangium gephyra</name>
    <dbReference type="NCBI Taxonomy" id="48"/>
    <lineage>
        <taxon>Bacteria</taxon>
        <taxon>Pseudomonadati</taxon>
        <taxon>Myxococcota</taxon>
        <taxon>Myxococcia</taxon>
        <taxon>Myxococcales</taxon>
        <taxon>Cystobacterineae</taxon>
        <taxon>Archangiaceae</taxon>
        <taxon>Archangium</taxon>
    </lineage>
</organism>
<protein>
    <submittedName>
        <fullName evidence="2">Uncharacterized protein</fullName>
    </submittedName>
</protein>
<evidence type="ECO:0000313" key="2">
    <source>
        <dbReference type="EMBL" id="QKW93562.1"/>
    </source>
</evidence>
<reference evidence="2" key="1">
    <citation type="journal article" date="2020" name="Molecules">
        <title>2-Hydroxysorangiadenosine: Structure and Biosynthesis of a Myxobacterial Sesquiterpene-Nucleoside.</title>
        <authorList>
            <person name="Okoth D.A."/>
            <person name="Hug J.J."/>
            <person name="Garcia R."/>
            <person name="Sproer C."/>
            <person name="Overmann J."/>
            <person name="Muller R."/>
        </authorList>
    </citation>
    <scope>NUCLEOTIDE SEQUENCE</scope>
    <source>
        <strain evidence="2">MCy8375</strain>
    </source>
</reference>
<feature type="transmembrane region" description="Helical" evidence="1">
    <location>
        <begin position="71"/>
        <end position="96"/>
    </location>
</feature>
<keyword evidence="1" id="KW-0472">Membrane</keyword>
<sequence length="111" mass="12055">MRRQALWGVAGALLFLVVDFLALPLLLGGLSNIASYVFFAPGTLGERLLVYGRDELGWSIPPGGLSPLPRAWSSFLICFNLTCYAALGFFFGWMLGGRSRKKAQGREVVGS</sequence>
<evidence type="ECO:0000256" key="1">
    <source>
        <dbReference type="SAM" id="Phobius"/>
    </source>
</evidence>